<evidence type="ECO:0000259" key="7">
    <source>
        <dbReference type="PROSITE" id="PS51085"/>
    </source>
</evidence>
<feature type="domain" description="2Fe-2S ferredoxin-type" evidence="7">
    <location>
        <begin position="1"/>
        <end position="105"/>
    </location>
</feature>
<accession>A0ABU4AMH8</accession>
<evidence type="ECO:0000256" key="1">
    <source>
        <dbReference type="ARBA" id="ARBA00010914"/>
    </source>
</evidence>
<comment type="similarity">
    <text evidence="1">Belongs to the adrenodoxin/putidaredoxin family.</text>
</comment>
<keyword evidence="2" id="KW-0001">2Fe-2S</keyword>
<dbReference type="InterPro" id="IPR012675">
    <property type="entry name" value="Beta-grasp_dom_sf"/>
</dbReference>
<dbReference type="Proteomes" id="UP001185659">
    <property type="component" value="Unassembled WGS sequence"/>
</dbReference>
<dbReference type="CDD" id="cd00207">
    <property type="entry name" value="fer2"/>
    <property type="match status" value="1"/>
</dbReference>
<keyword evidence="5" id="KW-0411">Iron-sulfur</keyword>
<dbReference type="InterPro" id="IPR036010">
    <property type="entry name" value="2Fe-2S_ferredoxin-like_sf"/>
</dbReference>
<organism evidence="8 9">
    <name type="scientific">Nitratireductor aquimarinus</name>
    <dbReference type="NCBI Taxonomy" id="889300"/>
    <lineage>
        <taxon>Bacteria</taxon>
        <taxon>Pseudomonadati</taxon>
        <taxon>Pseudomonadota</taxon>
        <taxon>Alphaproteobacteria</taxon>
        <taxon>Hyphomicrobiales</taxon>
        <taxon>Phyllobacteriaceae</taxon>
        <taxon>Nitratireductor</taxon>
    </lineage>
</organism>
<dbReference type="GeneID" id="99682109"/>
<dbReference type="InterPro" id="IPR001055">
    <property type="entry name" value="Adrenodoxin-like"/>
</dbReference>
<evidence type="ECO:0000256" key="2">
    <source>
        <dbReference type="ARBA" id="ARBA00022714"/>
    </source>
</evidence>
<dbReference type="PANTHER" id="PTHR23426:SF65">
    <property type="entry name" value="FERREDOXIN-2, MITOCHONDRIAL"/>
    <property type="match status" value="1"/>
</dbReference>
<evidence type="ECO:0000256" key="4">
    <source>
        <dbReference type="ARBA" id="ARBA00023004"/>
    </source>
</evidence>
<evidence type="ECO:0000256" key="6">
    <source>
        <dbReference type="ARBA" id="ARBA00034078"/>
    </source>
</evidence>
<dbReference type="PRINTS" id="PR00355">
    <property type="entry name" value="ADRENODOXIN"/>
</dbReference>
<protein>
    <submittedName>
        <fullName evidence="8">2Fe-2S iron-sulfur cluster-binding protein</fullName>
    </submittedName>
</protein>
<evidence type="ECO:0000313" key="8">
    <source>
        <dbReference type="EMBL" id="MDV6227447.1"/>
    </source>
</evidence>
<reference evidence="8 9" key="1">
    <citation type="submission" date="2023-10" db="EMBL/GenBank/DDBJ databases">
        <authorList>
            <person name="Venkata Ramana C."/>
            <person name="Sasikala C."/>
            <person name="Dhurka M."/>
        </authorList>
    </citation>
    <scope>NUCLEOTIDE SEQUENCE [LARGE SCALE GENOMIC DNA]</scope>
    <source>
        <strain evidence="8 9">KCTC 32151</strain>
    </source>
</reference>
<name>A0ABU4AMH8_9HYPH</name>
<dbReference type="InterPro" id="IPR001041">
    <property type="entry name" value="2Fe-2S_ferredoxin-type"/>
</dbReference>
<gene>
    <name evidence="8" type="ORF">R2G56_14200</name>
</gene>
<dbReference type="Gene3D" id="3.10.20.30">
    <property type="match status" value="1"/>
</dbReference>
<comment type="caution">
    <text evidence="8">The sequence shown here is derived from an EMBL/GenBank/DDBJ whole genome shotgun (WGS) entry which is preliminary data.</text>
</comment>
<keyword evidence="9" id="KW-1185">Reference proteome</keyword>
<dbReference type="RefSeq" id="WP_224873290.1">
    <property type="nucleotide sequence ID" value="NZ_CP177240.1"/>
</dbReference>
<keyword evidence="4" id="KW-0408">Iron</keyword>
<evidence type="ECO:0000313" key="9">
    <source>
        <dbReference type="Proteomes" id="UP001185659"/>
    </source>
</evidence>
<proteinExistence type="inferred from homology"/>
<evidence type="ECO:0000256" key="3">
    <source>
        <dbReference type="ARBA" id="ARBA00022723"/>
    </source>
</evidence>
<dbReference type="EMBL" id="JAWLIP010000006">
    <property type="protein sequence ID" value="MDV6227447.1"/>
    <property type="molecule type" value="Genomic_DNA"/>
</dbReference>
<keyword evidence="3" id="KW-0479">Metal-binding</keyword>
<dbReference type="PANTHER" id="PTHR23426">
    <property type="entry name" value="FERREDOXIN/ADRENODOXIN"/>
    <property type="match status" value="1"/>
</dbReference>
<dbReference type="SUPFAM" id="SSF54292">
    <property type="entry name" value="2Fe-2S ferredoxin-like"/>
    <property type="match status" value="1"/>
</dbReference>
<dbReference type="PROSITE" id="PS51085">
    <property type="entry name" value="2FE2S_FER_2"/>
    <property type="match status" value="1"/>
</dbReference>
<evidence type="ECO:0000256" key="5">
    <source>
        <dbReference type="ARBA" id="ARBA00023014"/>
    </source>
</evidence>
<comment type="cofactor">
    <cofactor evidence="6">
        <name>[2Fe-2S] cluster</name>
        <dbReference type="ChEBI" id="CHEBI:190135"/>
    </cofactor>
</comment>
<sequence>MTIKFETSGGEQIEVQARPGVSVMEAAVMNNVGGIEAECGGACICATCHVYCDNLEDGTVGEMSSEEDDMLDMASAERRPTSRLSCQLRVSEKLKDAVFIIPENQF</sequence>